<feature type="region of interest" description="C-terminal hotdog fold" evidence="8">
    <location>
        <begin position="1099"/>
        <end position="1257"/>
    </location>
</feature>
<keyword evidence="3" id="KW-0808">Transferase</keyword>
<evidence type="ECO:0000256" key="8">
    <source>
        <dbReference type="PROSITE-ProRule" id="PRU01363"/>
    </source>
</evidence>
<dbReference type="InParanoid" id="A0A136IKP0"/>
<dbReference type="Gene3D" id="1.10.1200.10">
    <property type="entry name" value="ACP-like"/>
    <property type="match status" value="1"/>
</dbReference>
<dbReference type="SMART" id="SM00825">
    <property type="entry name" value="PKS_KS"/>
    <property type="match status" value="1"/>
</dbReference>
<dbReference type="Proteomes" id="UP000070501">
    <property type="component" value="Unassembled WGS sequence"/>
</dbReference>
<dbReference type="Pfam" id="PF13602">
    <property type="entry name" value="ADH_zinc_N_2"/>
    <property type="match status" value="1"/>
</dbReference>
<dbReference type="InterPro" id="IPR049900">
    <property type="entry name" value="PKS_mFAS_DH"/>
</dbReference>
<dbReference type="InterPro" id="IPR013968">
    <property type="entry name" value="PKS_KR"/>
</dbReference>
<dbReference type="PROSITE" id="PS52004">
    <property type="entry name" value="KS3_2"/>
    <property type="match status" value="1"/>
</dbReference>
<feature type="domain" description="Ketosynthase family 3 (KS3)" evidence="10">
    <location>
        <begin position="3"/>
        <end position="432"/>
    </location>
</feature>
<dbReference type="InterPro" id="IPR057326">
    <property type="entry name" value="KR_dom"/>
</dbReference>
<feature type="region of interest" description="N-terminal hotdog fold" evidence="8">
    <location>
        <begin position="928"/>
        <end position="1073"/>
    </location>
</feature>
<dbReference type="GO" id="GO:0031177">
    <property type="term" value="F:phosphopantetheine binding"/>
    <property type="evidence" value="ECO:0007669"/>
    <property type="project" value="InterPro"/>
</dbReference>
<dbReference type="GO" id="GO:0044550">
    <property type="term" value="P:secondary metabolite biosynthetic process"/>
    <property type="evidence" value="ECO:0007669"/>
    <property type="project" value="UniProtKB-ARBA"/>
</dbReference>
<keyword evidence="7" id="KW-0012">Acyltransferase</keyword>
<dbReference type="GO" id="GO:0004312">
    <property type="term" value="F:fatty acid synthase activity"/>
    <property type="evidence" value="ECO:0007669"/>
    <property type="project" value="TreeGrafter"/>
</dbReference>
<dbReference type="Gene3D" id="3.40.50.720">
    <property type="entry name" value="NAD(P)-binding Rossmann-like Domain"/>
    <property type="match status" value="2"/>
</dbReference>
<dbReference type="Pfam" id="PF16197">
    <property type="entry name" value="KAsynt_C_assoc"/>
    <property type="match status" value="1"/>
</dbReference>
<dbReference type="InterPro" id="IPR020843">
    <property type="entry name" value="ER"/>
</dbReference>
<dbReference type="Pfam" id="PF00109">
    <property type="entry name" value="ketoacyl-synt"/>
    <property type="match status" value="1"/>
</dbReference>
<evidence type="ECO:0000256" key="6">
    <source>
        <dbReference type="ARBA" id="ARBA00023268"/>
    </source>
</evidence>
<dbReference type="FunFam" id="3.40.50.720:FF:000209">
    <property type="entry name" value="Polyketide synthase Pks12"/>
    <property type="match status" value="1"/>
</dbReference>
<sequence>MSDSAIAIVGVACRFPGGAESPDEFYDMLVQGRDAWSKIPSTRYKGEAFTHANRDRPGSLVTDGGYFLKRDVSKWDAPFFATSAVEATAIDPQQRILLELAYESLESAGIPIEDISDTEAACFVGGFTHDYKNIVSRDIHATPQYGITGCAQSLLSNRLSWFFNLRGASVSVDTACSSSLAALHLACETIRSGSNKTRVALVGGTNLILDPDDPTQLNQMGFLSPDGRCFAFDSRANGYARGEGICMMVVKHIDDAIRDGDPIRAVIRATGLNQDGKTAGIVLPHQDAQMELIKTTYELAGLDPADTQYVEFHGTGTKAGDPTEMGAIARTISKARTSKVPLYCGSVKTQIGHTEGTAGIAGVLKCALALERGLIPPHLNLIKPNPRLQLDAWNIVLPNKAIPWPESETGLHRASVNNFGFGGTNAHCILDDAPSYLRSRGVAVEKHVRLTDGAWSTARHPRIFALSAPEQEATARQRKGLSEYLKMSPENIDDLAHTLASRRSKFQWRHTVVARDLDELRGTLEDDAIKPAKVLAQNNVAYVFTGQGAQWYAMGRELLAYEVFAASVTESAAMMMQMGASWNALKELLASETSSKINQAEFSQPLCAVLQIALTDLLADWGVKPHAVLGHSSGEIAAAYASGGLSKLDCLKLGYHRGIVSKHAKALHPDGGMMAVGLSPADVHAYLDQVEGIVVVACVNSPASVTLSGDKTALLQLQKIFNDKSVFNRLLQVETAYHSPHMRSVAEEYRNAIADIKPRTDATTSFYSSVYSRLITPAELGPDYWVANLCSPVEFVGALDAALYKDAAKRVVKPKSKGVQTLLELGPHSALAGPIKQYKNMRTDFDTVVYETALLRGKDAAVTAVTLAGKLWARGVPVNLAMVNEPSGKPAAHNTLHTLPSYPWNLATSYWHESRRSKNHRAPPAPRHDLIGARIDDSNPLEPIWRNYLRVNELPWLRDHKINGDIVMPAAGMICMAIEAARQIAETDGTADTVKGFALRDVCINKPLVIPEAADAGVTGGIEVLLNLKRRKLGMGSGAGIWHEFALYSAGSGGDANFVEHACGLIELQQSRGATEVDGGREQVLEIQARRAKYKDFGLVCNDPVATASHYGFCDSQGLQIGPLFRGLTSLAKRDNNVIFQATVQDSKAMMPAQAESEMLVHPATLDALLQVMLVAIPRQEDVPKQVWIPSKIKEINISHDVLRKPGEVLHGTCESSRSGFREMVGTIMTGDDKFDSTAGISMEGVTFTGLGSAQSMPHGVEQGEQARLKLCSELQWKPDLDTLTPENEYSVLSEGNNLAGEDLARFCTQSHKVIQVLCRRSLEKLSTIDRASLPGYLVQFADWMRTRSEMGDTTALSRSQEDDLLADFAASYPFDGKFCMHVFDSLEAIFKQETTGIATLMQDDMLNRFYRETYACDLSIRIFQNWFDLKGHKQPGMKVIEIGAGTASMTIPALKTLGGQDGETPRFASWTFTDISAGWFENAKKVLEDWGSRVEYKRLDVETDPAEQGFELGQYDVVLAVNVLHATKDLKRTLEHCRSLLKPGGKILLGENTNVMDLSSFIFGTVPGWWVSEDGRKDGPLISEAEWDVELKKAGFTGTDIAAQDHNDPVAHRMSMLVSTRLDKDSKTTPPKDLIILEPSTASSHVRHLAQLLSKKLQALGHKTQVQTLEEASRSEEGKSFGKGKSFVSLLEYDESFFEELQEQQFEHVKEVLLHCAEMLWVTRSDVKDGPAHPSKRIVSGLLRCIKTEDATRHVYELHLTRDRLGEAGLESTAEAINTRLSSIWSAAVLSDNRGRDESETVERDGVLCIPRYFPQKTLNRSLLLKETGASPEVDSLVQPNRDLKLTIGTPGMLDTLHFIDDDAPTKALGEEEVEIKTQACAMNFLDLMIAMGQVQHPILGYEAGGLVTRVGSKVNRFKKGDRVLYMGLGAMRTTIRAHQLSVHAIPSKLSIEEAVTIPIAYTTAYQSLIEVAHVRKGETVLVHAAAGGLGQALVQICKLLGATVLATVGNNDKKQAVVDLGVAPEHIFSSRDLTFAQGVKRVTGGKGVDVVVNSLAGEGLRKSWECLAPYGRFIEVGKKDILGNSGLDMRPFLSNTLFAGVNLEHMMSHDPQRGAELVAKVLRLFQHGDIDLIKPISVYDFSDMESVFRQMQRGTHIGKLVLKITPESQVPVMPQLNIPCSLNPNATYLLVGGLGGLGRAQAMLLAEHGAKHIAFISRSGDAKPEARELIARLREMGINAHSYAADVANKSQLKEVTDSLASTMPPVRGVMQGAMVLQDSLFHRMTYQQWVGATRPKIQGTWNLHELLPKDLDFFISLSSLAGIIGSISQSNYAAGNAYQDALMHYRKAQGLAATSLDLGLMRGIGYVEENEDAAAHTSSLKFTAVQADQFYHIVRAAMTGSTTGGDRAANPMPTQLLLGGGSGGSQEASHAAGISGDYYWLRTLAHFAYMQLMDVRLDSASGSAAAGQGKGNVLIAQLRASANIDQATETVTQILLEKIAKSIMTSASDIDTSKPVYSYGVDSLVAVELRNWVGMELQSEINIFDLTSSAPITDVCRKIANRSAIVAEALRHQLESH</sequence>
<dbReference type="Gene3D" id="3.90.180.10">
    <property type="entry name" value="Medium-chain alcohol dehydrogenases, catalytic domain"/>
    <property type="match status" value="1"/>
</dbReference>
<dbReference type="PROSITE" id="PS00012">
    <property type="entry name" value="PHOSPHOPANTETHEINE"/>
    <property type="match status" value="1"/>
</dbReference>
<keyword evidence="5" id="KW-0560">Oxidoreductase</keyword>
<dbReference type="SUPFAM" id="SSF50129">
    <property type="entry name" value="GroES-like"/>
    <property type="match status" value="1"/>
</dbReference>
<evidence type="ECO:0000259" key="11">
    <source>
        <dbReference type="PROSITE" id="PS52019"/>
    </source>
</evidence>
<evidence type="ECO:0000256" key="7">
    <source>
        <dbReference type="ARBA" id="ARBA00023315"/>
    </source>
</evidence>
<dbReference type="PANTHER" id="PTHR43775:SF29">
    <property type="entry name" value="ASPERFURANONE POLYKETIDE SYNTHASE AFOG-RELATED"/>
    <property type="match status" value="1"/>
</dbReference>
<dbReference type="PROSITE" id="PS50075">
    <property type="entry name" value="CARRIER"/>
    <property type="match status" value="1"/>
</dbReference>
<evidence type="ECO:0000256" key="3">
    <source>
        <dbReference type="ARBA" id="ARBA00022679"/>
    </source>
</evidence>
<dbReference type="InterPro" id="IPR036736">
    <property type="entry name" value="ACP-like_sf"/>
</dbReference>
<dbReference type="InterPro" id="IPR011032">
    <property type="entry name" value="GroES-like_sf"/>
</dbReference>
<dbReference type="InterPro" id="IPR049552">
    <property type="entry name" value="PKS_DH_N"/>
</dbReference>
<dbReference type="SMART" id="SM00822">
    <property type="entry name" value="PKS_KR"/>
    <property type="match status" value="1"/>
</dbReference>
<dbReference type="EMBL" id="KQ964285">
    <property type="protein sequence ID" value="KXJ85338.1"/>
    <property type="molecule type" value="Genomic_DNA"/>
</dbReference>
<dbReference type="Pfam" id="PF08659">
    <property type="entry name" value="KR"/>
    <property type="match status" value="1"/>
</dbReference>
<dbReference type="InterPro" id="IPR049551">
    <property type="entry name" value="PKS_DH_C"/>
</dbReference>
<dbReference type="Gene3D" id="3.40.47.10">
    <property type="match status" value="1"/>
</dbReference>
<proteinExistence type="predicted"/>
<keyword evidence="2" id="KW-0597">Phosphoprotein</keyword>
<dbReference type="InterPro" id="IPR013217">
    <property type="entry name" value="Methyltransf_12"/>
</dbReference>
<dbReference type="CDD" id="cd05195">
    <property type="entry name" value="enoyl_red"/>
    <property type="match status" value="1"/>
</dbReference>
<dbReference type="Pfam" id="PF21089">
    <property type="entry name" value="PKS_DH_N"/>
    <property type="match status" value="1"/>
</dbReference>
<dbReference type="SUPFAM" id="SSF55048">
    <property type="entry name" value="Probable ACP-binding domain of malonyl-CoA ACP transacylase"/>
    <property type="match status" value="1"/>
</dbReference>
<dbReference type="CDD" id="cd02440">
    <property type="entry name" value="AdoMet_MTases"/>
    <property type="match status" value="1"/>
</dbReference>
<dbReference type="OrthoDB" id="329835at2759"/>
<dbReference type="InterPro" id="IPR050091">
    <property type="entry name" value="PKS_NRPS_Biosynth_Enz"/>
</dbReference>
<feature type="active site" description="Proton acceptor; for dehydratase activity" evidence="8">
    <location>
        <position position="960"/>
    </location>
</feature>
<dbReference type="PROSITE" id="PS52019">
    <property type="entry name" value="PKS_MFAS_DH"/>
    <property type="match status" value="1"/>
</dbReference>
<dbReference type="InterPro" id="IPR032821">
    <property type="entry name" value="PKS_assoc"/>
</dbReference>
<dbReference type="SUPFAM" id="SSF47336">
    <property type="entry name" value="ACP-like"/>
    <property type="match status" value="1"/>
</dbReference>
<feature type="domain" description="PKS/mFAS DH" evidence="11">
    <location>
        <begin position="928"/>
        <end position="1257"/>
    </location>
</feature>
<dbReference type="InterPro" id="IPR036291">
    <property type="entry name" value="NAD(P)-bd_dom_sf"/>
</dbReference>
<evidence type="ECO:0000256" key="2">
    <source>
        <dbReference type="ARBA" id="ARBA00022553"/>
    </source>
</evidence>
<evidence type="ECO:0000259" key="9">
    <source>
        <dbReference type="PROSITE" id="PS50075"/>
    </source>
</evidence>
<dbReference type="SMART" id="SM00829">
    <property type="entry name" value="PKS_ER"/>
    <property type="match status" value="1"/>
</dbReference>
<dbReference type="InterPro" id="IPR006162">
    <property type="entry name" value="Ppantetheine_attach_site"/>
</dbReference>
<dbReference type="SUPFAM" id="SSF52151">
    <property type="entry name" value="FabD/lysophospholipase-like"/>
    <property type="match status" value="1"/>
</dbReference>
<feature type="active site" description="Proton donor; for dehydratase activity" evidence="8">
    <location>
        <position position="1167"/>
    </location>
</feature>
<dbReference type="InterPro" id="IPR029063">
    <property type="entry name" value="SAM-dependent_MTases_sf"/>
</dbReference>
<reference evidence="13" key="1">
    <citation type="submission" date="2016-02" db="EMBL/GenBank/DDBJ databases">
        <title>Draft genome sequence of Microdochium bolleyi, a fungal endophyte of beachgrass.</title>
        <authorList>
            <consortium name="DOE Joint Genome Institute"/>
            <person name="David A.S."/>
            <person name="May G."/>
            <person name="Haridas S."/>
            <person name="Lim J."/>
            <person name="Wang M."/>
            <person name="Labutti K."/>
            <person name="Lipzen A."/>
            <person name="Barry K."/>
            <person name="Grigoriev I.V."/>
        </authorList>
    </citation>
    <scope>NUCLEOTIDE SEQUENCE [LARGE SCALE GENOMIC DNA]</scope>
    <source>
        <strain evidence="13">J235TASD1</strain>
    </source>
</reference>
<dbReference type="Pfam" id="PF08240">
    <property type="entry name" value="ADH_N"/>
    <property type="match status" value="1"/>
</dbReference>
<dbReference type="SUPFAM" id="SSF51735">
    <property type="entry name" value="NAD(P)-binding Rossmann-fold domains"/>
    <property type="match status" value="2"/>
</dbReference>
<dbReference type="InterPro" id="IPR014030">
    <property type="entry name" value="Ketoacyl_synth_N"/>
</dbReference>
<dbReference type="Pfam" id="PF02801">
    <property type="entry name" value="Ketoacyl-synt_C"/>
    <property type="match status" value="1"/>
</dbReference>
<dbReference type="InterPro" id="IPR016036">
    <property type="entry name" value="Malonyl_transacylase_ACP-bd"/>
</dbReference>
<feature type="domain" description="Carrier" evidence="9">
    <location>
        <begin position="2489"/>
        <end position="2566"/>
    </location>
</feature>
<dbReference type="InterPro" id="IPR009081">
    <property type="entry name" value="PP-bd_ACP"/>
</dbReference>
<dbReference type="Pfam" id="PF23297">
    <property type="entry name" value="ACP_SdgA_C"/>
    <property type="match status" value="1"/>
</dbReference>
<protein>
    <submittedName>
        <fullName evidence="12">Uncharacterized protein</fullName>
    </submittedName>
</protein>
<gene>
    <name evidence="12" type="ORF">Micbo1qcDRAFT_223400</name>
</gene>
<evidence type="ECO:0000313" key="12">
    <source>
        <dbReference type="EMBL" id="KXJ85338.1"/>
    </source>
</evidence>
<dbReference type="InterPro" id="IPR020807">
    <property type="entry name" value="PKS_DH"/>
</dbReference>
<keyword evidence="13" id="KW-1185">Reference proteome</keyword>
<dbReference type="InterPro" id="IPR002364">
    <property type="entry name" value="Quin_OxRdtase/zeta-crystal_CS"/>
</dbReference>
<dbReference type="InterPro" id="IPR001227">
    <property type="entry name" value="Ac_transferase_dom_sf"/>
</dbReference>
<name>A0A136IKP0_9PEZI</name>
<keyword evidence="6" id="KW-0511">Multifunctional enzyme</keyword>
<dbReference type="InterPro" id="IPR013154">
    <property type="entry name" value="ADH-like_N"/>
</dbReference>
<dbReference type="InterPro" id="IPR016035">
    <property type="entry name" value="Acyl_Trfase/lysoPLipase"/>
</dbReference>
<keyword evidence="1" id="KW-0596">Phosphopantetheine</keyword>
<dbReference type="Gene3D" id="3.30.70.3290">
    <property type="match status" value="1"/>
</dbReference>
<dbReference type="GO" id="GO:0006633">
    <property type="term" value="P:fatty acid biosynthetic process"/>
    <property type="evidence" value="ECO:0007669"/>
    <property type="project" value="TreeGrafter"/>
</dbReference>
<evidence type="ECO:0000313" key="13">
    <source>
        <dbReference type="Proteomes" id="UP000070501"/>
    </source>
</evidence>
<dbReference type="InterPro" id="IPR016039">
    <property type="entry name" value="Thiolase-like"/>
</dbReference>
<evidence type="ECO:0000259" key="10">
    <source>
        <dbReference type="PROSITE" id="PS52004"/>
    </source>
</evidence>
<dbReference type="Gene3D" id="3.40.366.10">
    <property type="entry name" value="Malonyl-Coenzyme A Acyl Carrier Protein, domain 2"/>
    <property type="match status" value="1"/>
</dbReference>
<dbReference type="SMART" id="SM00823">
    <property type="entry name" value="PKS_PP"/>
    <property type="match status" value="1"/>
</dbReference>
<dbReference type="Pfam" id="PF08242">
    <property type="entry name" value="Methyltransf_12"/>
    <property type="match status" value="1"/>
</dbReference>
<dbReference type="GO" id="GO:0008270">
    <property type="term" value="F:zinc ion binding"/>
    <property type="evidence" value="ECO:0007669"/>
    <property type="project" value="InterPro"/>
</dbReference>
<dbReference type="GO" id="GO:0016491">
    <property type="term" value="F:oxidoreductase activity"/>
    <property type="evidence" value="ECO:0007669"/>
    <property type="project" value="UniProtKB-KW"/>
</dbReference>
<dbReference type="InterPro" id="IPR020806">
    <property type="entry name" value="PKS_PP-bd"/>
</dbReference>
<dbReference type="InterPro" id="IPR014043">
    <property type="entry name" value="Acyl_transferase_dom"/>
</dbReference>
<dbReference type="Gene3D" id="3.10.129.110">
    <property type="entry name" value="Polyketide synthase dehydratase"/>
    <property type="match status" value="1"/>
</dbReference>
<dbReference type="InterPro" id="IPR014031">
    <property type="entry name" value="Ketoacyl_synth_C"/>
</dbReference>
<dbReference type="InterPro" id="IPR042104">
    <property type="entry name" value="PKS_dehydratase_sf"/>
</dbReference>
<evidence type="ECO:0000256" key="5">
    <source>
        <dbReference type="ARBA" id="ARBA00023002"/>
    </source>
</evidence>
<dbReference type="PANTHER" id="PTHR43775">
    <property type="entry name" value="FATTY ACID SYNTHASE"/>
    <property type="match status" value="1"/>
</dbReference>
<evidence type="ECO:0000256" key="1">
    <source>
        <dbReference type="ARBA" id="ARBA00022450"/>
    </source>
</evidence>
<dbReference type="InterPro" id="IPR020841">
    <property type="entry name" value="PKS_Beta-ketoAc_synthase_dom"/>
</dbReference>
<dbReference type="Gene3D" id="3.40.50.150">
    <property type="entry name" value="Vaccinia Virus protein VP39"/>
    <property type="match status" value="1"/>
</dbReference>
<dbReference type="STRING" id="196109.A0A136IKP0"/>
<accession>A0A136IKP0</accession>
<dbReference type="CDD" id="cd00833">
    <property type="entry name" value="PKS"/>
    <property type="match status" value="1"/>
</dbReference>
<dbReference type="Pfam" id="PF14765">
    <property type="entry name" value="PS-DH"/>
    <property type="match status" value="1"/>
</dbReference>
<dbReference type="GO" id="GO:1901336">
    <property type="term" value="P:lactone biosynthetic process"/>
    <property type="evidence" value="ECO:0007669"/>
    <property type="project" value="UniProtKB-ARBA"/>
</dbReference>
<dbReference type="SUPFAM" id="SSF53901">
    <property type="entry name" value="Thiolase-like"/>
    <property type="match status" value="1"/>
</dbReference>
<evidence type="ECO:0000256" key="4">
    <source>
        <dbReference type="ARBA" id="ARBA00022857"/>
    </source>
</evidence>
<dbReference type="Pfam" id="PF00698">
    <property type="entry name" value="Acyl_transf_1"/>
    <property type="match status" value="1"/>
</dbReference>
<keyword evidence="4" id="KW-0521">NADP</keyword>
<dbReference type="SUPFAM" id="SSF53335">
    <property type="entry name" value="S-adenosyl-L-methionine-dependent methyltransferases"/>
    <property type="match status" value="1"/>
</dbReference>
<dbReference type="PROSITE" id="PS01162">
    <property type="entry name" value="QOR_ZETA_CRYSTAL"/>
    <property type="match status" value="1"/>
</dbReference>
<dbReference type="SMART" id="SM00826">
    <property type="entry name" value="PKS_DH"/>
    <property type="match status" value="1"/>
</dbReference>
<organism evidence="12 13">
    <name type="scientific">Microdochium bolleyi</name>
    <dbReference type="NCBI Taxonomy" id="196109"/>
    <lineage>
        <taxon>Eukaryota</taxon>
        <taxon>Fungi</taxon>
        <taxon>Dikarya</taxon>
        <taxon>Ascomycota</taxon>
        <taxon>Pezizomycotina</taxon>
        <taxon>Sordariomycetes</taxon>
        <taxon>Xylariomycetidae</taxon>
        <taxon>Xylariales</taxon>
        <taxon>Microdochiaceae</taxon>
        <taxon>Microdochium</taxon>
    </lineage>
</organism>
<dbReference type="SMART" id="SM00827">
    <property type="entry name" value="PKS_AT"/>
    <property type="match status" value="1"/>
</dbReference>